<keyword evidence="8" id="KW-1185">Reference proteome</keyword>
<dbReference type="CDD" id="cd16914">
    <property type="entry name" value="EcfT"/>
    <property type="match status" value="1"/>
</dbReference>
<dbReference type="InterPro" id="IPR051611">
    <property type="entry name" value="ECF_transporter_component"/>
</dbReference>
<feature type="transmembrane region" description="Helical" evidence="6">
    <location>
        <begin position="210"/>
        <end position="228"/>
    </location>
</feature>
<comment type="subcellular location">
    <subcellularLocation>
        <location evidence="1">Membrane</location>
        <topology evidence="1">Multi-pass membrane protein</topology>
    </subcellularLocation>
</comment>
<gene>
    <name evidence="7" type="ORF">BRYFOR_08670</name>
</gene>
<keyword evidence="2" id="KW-1003">Cell membrane</keyword>
<dbReference type="EMBL" id="ACCL02000019">
    <property type="protein sequence ID" value="EET59356.1"/>
    <property type="molecule type" value="Genomic_DNA"/>
</dbReference>
<evidence type="ECO:0000256" key="4">
    <source>
        <dbReference type="ARBA" id="ARBA00022989"/>
    </source>
</evidence>
<dbReference type="RefSeq" id="WP_006863435.1">
    <property type="nucleotide sequence ID" value="NZ_ACCL02000019.1"/>
</dbReference>
<evidence type="ECO:0000256" key="6">
    <source>
        <dbReference type="SAM" id="Phobius"/>
    </source>
</evidence>
<keyword evidence="4 6" id="KW-1133">Transmembrane helix</keyword>
<keyword evidence="5 6" id="KW-0472">Membrane</keyword>
<protein>
    <submittedName>
        <fullName evidence="7">Cobalt transport protein</fullName>
    </submittedName>
</protein>
<dbReference type="AlphaFoldDB" id="C6LJ36"/>
<organism evidence="7 8">
    <name type="scientific">Marvinbryantia formatexigens DSM 14469</name>
    <dbReference type="NCBI Taxonomy" id="478749"/>
    <lineage>
        <taxon>Bacteria</taxon>
        <taxon>Bacillati</taxon>
        <taxon>Bacillota</taxon>
        <taxon>Clostridia</taxon>
        <taxon>Lachnospirales</taxon>
        <taxon>Lachnospiraceae</taxon>
        <taxon>Marvinbryantia</taxon>
    </lineage>
</organism>
<dbReference type="GO" id="GO:0005886">
    <property type="term" value="C:plasma membrane"/>
    <property type="evidence" value="ECO:0007669"/>
    <property type="project" value="UniProtKB-ARBA"/>
</dbReference>
<keyword evidence="3 6" id="KW-0812">Transmembrane</keyword>
<evidence type="ECO:0000256" key="1">
    <source>
        <dbReference type="ARBA" id="ARBA00004141"/>
    </source>
</evidence>
<reference evidence="7" key="1">
    <citation type="submission" date="2009-07" db="EMBL/GenBank/DDBJ databases">
        <authorList>
            <person name="Weinstock G."/>
            <person name="Sodergren E."/>
            <person name="Clifton S."/>
            <person name="Fulton L."/>
            <person name="Fulton B."/>
            <person name="Courtney L."/>
            <person name="Fronick C."/>
            <person name="Harrison M."/>
            <person name="Strong C."/>
            <person name="Farmer C."/>
            <person name="Delahaunty K."/>
            <person name="Markovic C."/>
            <person name="Hall O."/>
            <person name="Minx P."/>
            <person name="Tomlinson C."/>
            <person name="Mitreva M."/>
            <person name="Nelson J."/>
            <person name="Hou S."/>
            <person name="Wollam A."/>
            <person name="Pepin K.H."/>
            <person name="Johnson M."/>
            <person name="Bhonagiri V."/>
            <person name="Nash W.E."/>
            <person name="Warren W."/>
            <person name="Chinwalla A."/>
            <person name="Mardis E.R."/>
            <person name="Wilson R.K."/>
        </authorList>
    </citation>
    <scope>NUCLEOTIDE SEQUENCE [LARGE SCALE GENOMIC DNA]</scope>
    <source>
        <strain evidence="7">DSM 14469</strain>
    </source>
</reference>
<dbReference type="InterPro" id="IPR003339">
    <property type="entry name" value="ABC/ECF_trnsptr_transmembrane"/>
</dbReference>
<name>C6LJ36_9FIRM</name>
<dbReference type="PANTHER" id="PTHR34857:SF2">
    <property type="entry name" value="SLL0384 PROTEIN"/>
    <property type="match status" value="1"/>
</dbReference>
<evidence type="ECO:0000313" key="7">
    <source>
        <dbReference type="EMBL" id="EET59356.1"/>
    </source>
</evidence>
<proteinExistence type="predicted"/>
<evidence type="ECO:0000256" key="2">
    <source>
        <dbReference type="ARBA" id="ARBA00022475"/>
    </source>
</evidence>
<dbReference type="PANTHER" id="PTHR34857">
    <property type="entry name" value="SLL0384 PROTEIN"/>
    <property type="match status" value="1"/>
</dbReference>
<sequence length="230" mass="25256">MKLDIRTYLILTVLSATCASMNTDIRVETGLFAALGVLQLLSGKGVFMPGLAAAYGAMVLTQYLLLPRMPEALAMILSMPVVNIRSFFPVVMCLVLTYKNTRVSQMIATFTKMGMPKGVTVTVAVAVRYIPALKEEWRHICDAMRLRRVTAGIRNPFRRLSCLLECYLAPMFVSCLKTADELSAAAVTRGIDNPATPTCRNYRAMGAADYLTISFAALATAFCIWNRYGG</sequence>
<dbReference type="STRING" id="168384.SAMN05660368_00817"/>
<evidence type="ECO:0000256" key="5">
    <source>
        <dbReference type="ARBA" id="ARBA00023136"/>
    </source>
</evidence>
<evidence type="ECO:0000256" key="3">
    <source>
        <dbReference type="ARBA" id="ARBA00022692"/>
    </source>
</evidence>
<dbReference type="Proteomes" id="UP000005561">
    <property type="component" value="Unassembled WGS sequence"/>
</dbReference>
<comment type="caution">
    <text evidence="7">The sequence shown here is derived from an EMBL/GenBank/DDBJ whole genome shotgun (WGS) entry which is preliminary data.</text>
</comment>
<dbReference type="OrthoDB" id="3730291at2"/>
<feature type="transmembrane region" description="Helical" evidence="6">
    <location>
        <begin position="72"/>
        <end position="96"/>
    </location>
</feature>
<evidence type="ECO:0000313" key="8">
    <source>
        <dbReference type="Proteomes" id="UP000005561"/>
    </source>
</evidence>
<dbReference type="eggNOG" id="COG0619">
    <property type="taxonomic scope" value="Bacteria"/>
</dbReference>
<dbReference type="Pfam" id="PF02361">
    <property type="entry name" value="CbiQ"/>
    <property type="match status" value="1"/>
</dbReference>
<accession>C6LJ36</accession>